<dbReference type="PANTHER" id="PTHR34801:SF6">
    <property type="entry name" value="SLL1620 PROTEIN"/>
    <property type="match status" value="1"/>
</dbReference>
<protein>
    <submittedName>
        <fullName evidence="2">Uncharacterized protein</fullName>
    </submittedName>
</protein>
<dbReference type="AlphaFoldDB" id="K8EPG4"/>
<keyword evidence="3" id="KW-1185">Reference proteome</keyword>
<dbReference type="KEGG" id="bpg:Bathy16g00980"/>
<feature type="region of interest" description="Disordered" evidence="1">
    <location>
        <begin position="21"/>
        <end position="62"/>
    </location>
</feature>
<proteinExistence type="predicted"/>
<feature type="compositionally biased region" description="Low complexity" evidence="1">
    <location>
        <begin position="43"/>
        <end position="53"/>
    </location>
</feature>
<evidence type="ECO:0000313" key="3">
    <source>
        <dbReference type="Proteomes" id="UP000198341"/>
    </source>
</evidence>
<dbReference type="PANTHER" id="PTHR34801">
    <property type="entry name" value="EXPRESSED PROTEIN"/>
    <property type="match status" value="1"/>
</dbReference>
<organism evidence="2 3">
    <name type="scientific">Bathycoccus prasinos</name>
    <dbReference type="NCBI Taxonomy" id="41875"/>
    <lineage>
        <taxon>Eukaryota</taxon>
        <taxon>Viridiplantae</taxon>
        <taxon>Chlorophyta</taxon>
        <taxon>Mamiellophyceae</taxon>
        <taxon>Mamiellales</taxon>
        <taxon>Bathycoccaceae</taxon>
        <taxon>Bathycoccus</taxon>
    </lineage>
</organism>
<dbReference type="EMBL" id="FO082263">
    <property type="protein sequence ID" value="CCO20162.1"/>
    <property type="molecule type" value="Genomic_DNA"/>
</dbReference>
<evidence type="ECO:0000313" key="2">
    <source>
        <dbReference type="EMBL" id="CCO20162.1"/>
    </source>
</evidence>
<sequence>MITSSSSSSSFNKVASLLSSNSLGGGVQNRGRRHRTAAVLTTKASSSSSSSSSKSDDDAKNHLNRRSALRRVFVAAATFASSSSALANENMTNIEDDRRTTLYAETVKIRKFEDPDAFQKDVQYLSSCPEVSESCVSTTNDDEGHFLNPWGFSMSKANAMRELVMVALGNKEGEGYFSYDEGRDSRVSTAVRGASVGIEAMRKKARESALRDLALEEKGGGDLNTSSMPEMKGPLGDCIEYDVNNGKIVLRLFDVPGGVKDPDIVVNESDVFDAEFYFLDNDAIVDVRIAARDAPKGGSFALSYDQGIKFEKNRARNLADQIRQKLGWEIVPVIASFDPKWDSKRRMWFEDILDPQENISGEWNSFSGTSWIPNPAAIVDKLSSR</sequence>
<evidence type="ECO:0000256" key="1">
    <source>
        <dbReference type="SAM" id="MobiDB-lite"/>
    </source>
</evidence>
<name>K8EPG4_9CHLO</name>
<reference evidence="2 3" key="1">
    <citation type="submission" date="2011-10" db="EMBL/GenBank/DDBJ databases">
        <authorList>
            <person name="Genoscope - CEA"/>
        </authorList>
    </citation>
    <scope>NUCLEOTIDE SEQUENCE [LARGE SCALE GENOMIC DNA]</scope>
    <source>
        <strain evidence="2 3">RCC 1105</strain>
    </source>
</reference>
<dbReference type="RefSeq" id="XP_007508545.1">
    <property type="nucleotide sequence ID" value="XM_007508483.1"/>
</dbReference>
<dbReference type="GeneID" id="19011171"/>
<dbReference type="Proteomes" id="UP000198341">
    <property type="component" value="Chromosome 16"/>
</dbReference>
<accession>K8EPG4</accession>
<gene>
    <name evidence="2" type="ordered locus">Bathy16g00980</name>
</gene>
<dbReference type="OrthoDB" id="513676at2759"/>